<organism evidence="6 7">
    <name type="scientific">Ligilactobacillus salivarius</name>
    <dbReference type="NCBI Taxonomy" id="1624"/>
    <lineage>
        <taxon>Bacteria</taxon>
        <taxon>Bacillati</taxon>
        <taxon>Bacillota</taxon>
        <taxon>Bacilli</taxon>
        <taxon>Lactobacillales</taxon>
        <taxon>Lactobacillaceae</taxon>
        <taxon>Ligilactobacillus</taxon>
    </lineage>
</organism>
<evidence type="ECO:0000313" key="7">
    <source>
        <dbReference type="Proteomes" id="UP000244552"/>
    </source>
</evidence>
<dbReference type="SUPFAM" id="SSF64288">
    <property type="entry name" value="Chorismate lyase-like"/>
    <property type="match status" value="1"/>
</dbReference>
<dbReference type="PROSITE" id="PS50949">
    <property type="entry name" value="HTH_GNTR"/>
    <property type="match status" value="1"/>
</dbReference>
<dbReference type="InterPro" id="IPR028978">
    <property type="entry name" value="Chorismate_lyase_/UTRA_dom_sf"/>
</dbReference>
<dbReference type="AlphaFoldDB" id="A0ABD6XGU6"/>
<proteinExistence type="predicted"/>
<keyword evidence="1" id="KW-0805">Transcription regulation</keyword>
<sequence length="242" mass="27633">MVQSKHDMIAQDIASKIKYHQYKAGDYLPSEHQLCELYGTSRETIRKALNHLNELGLIQKIRGKGSVVLDIQKFTFPISGITSFKELNKSLNMHAKTTVLKQVNTLAPKRFMDINIDNQQAIFVERLRTIDDLPVVLDQDYLLSPPVSSLPAGVAENSIYEYLEKELHLEVSYATKAITVEKAADDIAEKLQLDDDKLVVIVRSLSYLDDTTLFQLTSSYHRPDKFKFIDFARRKKSKKRGS</sequence>
<feature type="domain" description="HTH gntR-type" evidence="5">
    <location>
        <begin position="3"/>
        <end position="71"/>
    </location>
</feature>
<dbReference type="RefSeq" id="WP_108264734.1">
    <property type="nucleotide sequence ID" value="NZ_JABRBP010000003.1"/>
</dbReference>
<gene>
    <name evidence="6" type="primary">treR</name>
    <name evidence="6" type="ORF">DBP89_04025</name>
</gene>
<dbReference type="EMBL" id="QAGV01000003">
    <property type="protein sequence ID" value="PTR96527.1"/>
    <property type="molecule type" value="Genomic_DNA"/>
</dbReference>
<dbReference type="Pfam" id="PF07702">
    <property type="entry name" value="UTRA"/>
    <property type="match status" value="1"/>
</dbReference>
<dbReference type="Proteomes" id="UP000244552">
    <property type="component" value="Unassembled WGS sequence"/>
</dbReference>
<dbReference type="InterPro" id="IPR000524">
    <property type="entry name" value="Tscrpt_reg_HTH_GntR"/>
</dbReference>
<dbReference type="InterPro" id="IPR036390">
    <property type="entry name" value="WH_DNA-bd_sf"/>
</dbReference>
<dbReference type="NCBIfam" id="TIGR02404">
    <property type="entry name" value="trehalos_R_Bsub"/>
    <property type="match status" value="1"/>
</dbReference>
<keyword evidence="3" id="KW-0804">Transcription</keyword>
<evidence type="ECO:0000259" key="5">
    <source>
        <dbReference type="PROSITE" id="PS50949"/>
    </source>
</evidence>
<dbReference type="SMART" id="SM00345">
    <property type="entry name" value="HTH_GNTR"/>
    <property type="match status" value="1"/>
</dbReference>
<dbReference type="InterPro" id="IPR011663">
    <property type="entry name" value="UTRA"/>
</dbReference>
<dbReference type="PRINTS" id="PR00035">
    <property type="entry name" value="HTHGNTR"/>
</dbReference>
<dbReference type="CDD" id="cd07377">
    <property type="entry name" value="WHTH_GntR"/>
    <property type="match status" value="1"/>
</dbReference>
<evidence type="ECO:0000256" key="2">
    <source>
        <dbReference type="ARBA" id="ARBA00023125"/>
    </source>
</evidence>
<dbReference type="SUPFAM" id="SSF46785">
    <property type="entry name" value="Winged helix' DNA-binding domain"/>
    <property type="match status" value="1"/>
</dbReference>
<evidence type="ECO:0000256" key="1">
    <source>
        <dbReference type="ARBA" id="ARBA00023015"/>
    </source>
</evidence>
<dbReference type="Gene3D" id="1.10.10.10">
    <property type="entry name" value="Winged helix-like DNA-binding domain superfamily/Winged helix DNA-binding domain"/>
    <property type="match status" value="1"/>
</dbReference>
<dbReference type="PANTHER" id="PTHR44846:SF12">
    <property type="entry name" value="HTH-TYPE TRANSCRIPTIONAL REGULATOR TRER"/>
    <property type="match status" value="1"/>
</dbReference>
<dbReference type="Gene3D" id="3.40.1410.10">
    <property type="entry name" value="Chorismate lyase-like"/>
    <property type="match status" value="1"/>
</dbReference>
<keyword evidence="2" id="KW-0238">DNA-binding</keyword>
<dbReference type="GO" id="GO:0003700">
    <property type="term" value="F:DNA-binding transcription factor activity"/>
    <property type="evidence" value="ECO:0007669"/>
    <property type="project" value="UniProtKB-UniRule"/>
</dbReference>
<accession>A0ABD6XGU6</accession>
<dbReference type="PANTHER" id="PTHR44846">
    <property type="entry name" value="MANNOSYL-D-GLYCERATE TRANSPORT/METABOLISM SYSTEM REPRESSOR MNGR-RELATED"/>
    <property type="match status" value="1"/>
</dbReference>
<dbReference type="InterPro" id="IPR050679">
    <property type="entry name" value="Bact_HTH_transcr_reg"/>
</dbReference>
<dbReference type="SMART" id="SM00866">
    <property type="entry name" value="UTRA"/>
    <property type="match status" value="1"/>
</dbReference>
<dbReference type="Pfam" id="PF00392">
    <property type="entry name" value="GntR"/>
    <property type="match status" value="1"/>
</dbReference>
<evidence type="ECO:0000256" key="3">
    <source>
        <dbReference type="ARBA" id="ARBA00023163"/>
    </source>
</evidence>
<comment type="caution">
    <text evidence="6">The sequence shown here is derived from an EMBL/GenBank/DDBJ whole genome shotgun (WGS) entry which is preliminary data.</text>
</comment>
<evidence type="ECO:0000256" key="4">
    <source>
        <dbReference type="NCBIfam" id="TIGR02404"/>
    </source>
</evidence>
<dbReference type="GO" id="GO:0003677">
    <property type="term" value="F:DNA binding"/>
    <property type="evidence" value="ECO:0007669"/>
    <property type="project" value="UniProtKB-UniRule"/>
</dbReference>
<dbReference type="InterPro" id="IPR036388">
    <property type="entry name" value="WH-like_DNA-bd_sf"/>
</dbReference>
<protein>
    <recommendedName>
        <fullName evidence="4">Trehalose operon repressor</fullName>
    </recommendedName>
</protein>
<reference evidence="6 7" key="1">
    <citation type="journal article" date="2018" name="Genome Announc.">
        <title>Fifty-Six Draft Genome Sequences of 10 Lactobacillus Species from 22 Commercial Dietary Supplements.</title>
        <authorList>
            <person name="Gangiredla J."/>
            <person name="Barnaba T.J."/>
            <person name="Mammel M.K."/>
            <person name="Lacher D.W."/>
            <person name="Elkins C.A."/>
            <person name="Lampel K.A."/>
            <person name="Whitehouse C.A."/>
            <person name="Tartera C."/>
        </authorList>
    </citation>
    <scope>NUCLEOTIDE SEQUENCE [LARGE SCALE GENOMIC DNA]</scope>
    <source>
        <strain evidence="6 7">DS11_12</strain>
    </source>
</reference>
<dbReference type="InterPro" id="IPR012770">
    <property type="entry name" value="TreR"/>
</dbReference>
<name>A0ABD6XGU6_9LACO</name>
<evidence type="ECO:0000313" key="6">
    <source>
        <dbReference type="EMBL" id="PTR96527.1"/>
    </source>
</evidence>